<dbReference type="GO" id="GO:0016906">
    <property type="term" value="F:sterol 3-beta-glucosyltransferase activity"/>
    <property type="evidence" value="ECO:0007669"/>
    <property type="project" value="UniProtKB-ARBA"/>
</dbReference>
<dbReference type="PANTHER" id="PTHR48050">
    <property type="entry name" value="STEROL 3-BETA-GLUCOSYLTRANSFERASE"/>
    <property type="match status" value="1"/>
</dbReference>
<dbReference type="InterPro" id="IPR002213">
    <property type="entry name" value="UDP_glucos_trans"/>
</dbReference>
<evidence type="ECO:0000313" key="4">
    <source>
        <dbReference type="EMBL" id="MBW0471692.1"/>
    </source>
</evidence>
<dbReference type="InterPro" id="IPR050426">
    <property type="entry name" value="Glycosyltransferase_28"/>
</dbReference>
<dbReference type="Pfam" id="PF03033">
    <property type="entry name" value="Glyco_transf_28"/>
    <property type="match status" value="1"/>
</dbReference>
<dbReference type="SUPFAM" id="SSF53756">
    <property type="entry name" value="UDP-Glycosyltransferase/glycogen phosphorylase"/>
    <property type="match status" value="1"/>
</dbReference>
<dbReference type="FunFam" id="3.40.50.2000:FF:000029">
    <property type="entry name" value="Sterol 3-beta-glucosyltransferase"/>
    <property type="match status" value="1"/>
</dbReference>
<feature type="signal peptide" evidence="2">
    <location>
        <begin position="1"/>
        <end position="21"/>
    </location>
</feature>
<dbReference type="AlphaFoldDB" id="A0A9Q3BVN5"/>
<keyword evidence="5" id="KW-1185">Reference proteome</keyword>
<dbReference type="CDD" id="cd03784">
    <property type="entry name" value="GT1_Gtf-like"/>
    <property type="match status" value="1"/>
</dbReference>
<dbReference type="InterPro" id="IPR004276">
    <property type="entry name" value="GlycoTrans_28_N"/>
</dbReference>
<dbReference type="Gene3D" id="3.40.50.2000">
    <property type="entry name" value="Glycogen Phosphorylase B"/>
    <property type="match status" value="2"/>
</dbReference>
<protein>
    <recommendedName>
        <fullName evidence="3">Glycosyltransferase family 28 N-terminal domain-containing protein</fullName>
    </recommendedName>
</protein>
<evidence type="ECO:0000256" key="2">
    <source>
        <dbReference type="SAM" id="SignalP"/>
    </source>
</evidence>
<name>A0A9Q3BVN5_9BASI</name>
<evidence type="ECO:0000256" key="1">
    <source>
        <dbReference type="ARBA" id="ARBA00022679"/>
    </source>
</evidence>
<sequence>MIRLGEFQILYFCLLVCTSWAAVTHRISSINTRGLGITTTHTEVVDNSFGSKLRITCLTIGTRGDVQPFIALSQGLQEFGHTCTIATHLEFKGMIENAGLKFKDIGGSPAELLKHCLENPFFSLTFFTQGLERFSGWIKTLLPAAKNACKDADLIIESPTAMVGRHIAESMKIPYLRAFTMPWTTTKYYPQAFAASSIDTRNWWFDFLRSFFNYASYPMFDYVFWKGIKGYVNEWRVKELNLPATNFWKLRQKELPILYNFSESVVERPKDWDKSVYITGYWFVDLAKGSEGKTSNEDVPENVKRFIKKAKSQEKKVVYIGFGSVDVPDAENVFEAIEKAVASAKVWAIISRAPGQKLATPGPSMRQKQVTAVPSALQEKKAFNVAPPISQQKKYVTAVAPSSQEKEAIGPILYIQSISHERLFPLIDAAFHHGGAGTTGASIKAGIPTLIKPFLGDQYFWAERVETLKIGKFIKTFEVSELERAFRAATTEGEMKHRSKVIGQEVQAEDGVGKAIAIIREVGSFSS</sequence>
<accession>A0A9Q3BVN5</accession>
<feature type="chain" id="PRO_5040152727" description="Glycosyltransferase family 28 N-terminal domain-containing protein" evidence="2">
    <location>
        <begin position="22"/>
        <end position="527"/>
    </location>
</feature>
<proteinExistence type="predicted"/>
<gene>
    <name evidence="4" type="ORF">O181_011407</name>
</gene>
<keyword evidence="2" id="KW-0732">Signal</keyword>
<evidence type="ECO:0000259" key="3">
    <source>
        <dbReference type="Pfam" id="PF03033"/>
    </source>
</evidence>
<dbReference type="Proteomes" id="UP000765509">
    <property type="component" value="Unassembled WGS sequence"/>
</dbReference>
<comment type="caution">
    <text evidence="4">The sequence shown here is derived from an EMBL/GenBank/DDBJ whole genome shotgun (WGS) entry which is preliminary data.</text>
</comment>
<dbReference type="GO" id="GO:0016125">
    <property type="term" value="P:sterol metabolic process"/>
    <property type="evidence" value="ECO:0007669"/>
    <property type="project" value="TreeGrafter"/>
</dbReference>
<keyword evidence="1" id="KW-0808">Transferase</keyword>
<evidence type="ECO:0000313" key="5">
    <source>
        <dbReference type="Proteomes" id="UP000765509"/>
    </source>
</evidence>
<dbReference type="OrthoDB" id="10261837at2759"/>
<reference evidence="4" key="1">
    <citation type="submission" date="2021-03" db="EMBL/GenBank/DDBJ databases">
        <title>Draft genome sequence of rust myrtle Austropuccinia psidii MF-1, a brazilian biotype.</title>
        <authorList>
            <person name="Quecine M.C."/>
            <person name="Pachon D.M.R."/>
            <person name="Bonatelli M.L."/>
            <person name="Correr F.H."/>
            <person name="Franceschini L.M."/>
            <person name="Leite T.F."/>
            <person name="Margarido G.R.A."/>
            <person name="Almeida C.A."/>
            <person name="Ferrarezi J.A."/>
            <person name="Labate C.A."/>
        </authorList>
    </citation>
    <scope>NUCLEOTIDE SEQUENCE</scope>
    <source>
        <strain evidence="4">MF-1</strain>
    </source>
</reference>
<dbReference type="EMBL" id="AVOT02002834">
    <property type="protein sequence ID" value="MBW0471692.1"/>
    <property type="molecule type" value="Genomic_DNA"/>
</dbReference>
<feature type="domain" description="Glycosyltransferase family 28 N-terminal" evidence="3">
    <location>
        <begin position="55"/>
        <end position="190"/>
    </location>
</feature>
<organism evidence="4 5">
    <name type="scientific">Austropuccinia psidii MF-1</name>
    <dbReference type="NCBI Taxonomy" id="1389203"/>
    <lineage>
        <taxon>Eukaryota</taxon>
        <taxon>Fungi</taxon>
        <taxon>Dikarya</taxon>
        <taxon>Basidiomycota</taxon>
        <taxon>Pucciniomycotina</taxon>
        <taxon>Pucciniomycetes</taxon>
        <taxon>Pucciniales</taxon>
        <taxon>Sphaerophragmiaceae</taxon>
        <taxon>Austropuccinia</taxon>
    </lineage>
</organism>
<dbReference type="GO" id="GO:0005975">
    <property type="term" value="P:carbohydrate metabolic process"/>
    <property type="evidence" value="ECO:0007669"/>
    <property type="project" value="InterPro"/>
</dbReference>
<dbReference type="PANTHER" id="PTHR48050:SF25">
    <property type="entry name" value="STEROL 3-BETA-GLUCOSYLTRANSFERASE"/>
    <property type="match status" value="1"/>
</dbReference>